<evidence type="ECO:0000313" key="2">
    <source>
        <dbReference type="EMBL" id="HFK19856.1"/>
    </source>
</evidence>
<gene>
    <name evidence="2" type="ORF">ENS19_01090</name>
</gene>
<dbReference type="SUPFAM" id="SSF53474">
    <property type="entry name" value="alpha/beta-Hydrolases"/>
    <property type="match status" value="1"/>
</dbReference>
<keyword evidence="1" id="KW-0472">Membrane</keyword>
<dbReference type="Gene3D" id="3.40.50.1820">
    <property type="entry name" value="alpha/beta hydrolase"/>
    <property type="match status" value="1"/>
</dbReference>
<name>A0A7C3J3F6_9CREN</name>
<comment type="caution">
    <text evidence="2">The sequence shown here is derived from an EMBL/GenBank/DDBJ whole genome shotgun (WGS) entry which is preliminary data.</text>
</comment>
<dbReference type="AlphaFoldDB" id="A0A7C3J3F6"/>
<protein>
    <recommendedName>
        <fullName evidence="3">Alpha/beta hydrolase</fullName>
    </recommendedName>
</protein>
<reference evidence="2" key="1">
    <citation type="journal article" date="2020" name="mSystems">
        <title>Genome- and Community-Level Interaction Insights into Carbon Utilization and Element Cycling Functions of Hydrothermarchaeota in Hydrothermal Sediment.</title>
        <authorList>
            <person name="Zhou Z."/>
            <person name="Liu Y."/>
            <person name="Xu W."/>
            <person name="Pan J."/>
            <person name="Luo Z.H."/>
            <person name="Li M."/>
        </authorList>
    </citation>
    <scope>NUCLEOTIDE SEQUENCE [LARGE SCALE GENOMIC DNA]</scope>
    <source>
        <strain evidence="2">SpSt-468</strain>
    </source>
</reference>
<organism evidence="2">
    <name type="scientific">Candidatus Methanomethylicus mesodigestus</name>
    <dbReference type="NCBI Taxonomy" id="1867258"/>
    <lineage>
        <taxon>Archaea</taxon>
        <taxon>Thermoproteota</taxon>
        <taxon>Methanosuratincolia</taxon>
        <taxon>Candidatus Methanomethylicales</taxon>
        <taxon>Candidatus Methanomethylicaceae</taxon>
        <taxon>Candidatus Methanomethylicus</taxon>
    </lineage>
</organism>
<proteinExistence type="predicted"/>
<dbReference type="InterPro" id="IPR029058">
    <property type="entry name" value="AB_hydrolase_fold"/>
</dbReference>
<accession>A0A7C3J3F6</accession>
<feature type="transmembrane region" description="Helical" evidence="1">
    <location>
        <begin position="6"/>
        <end position="24"/>
    </location>
</feature>
<keyword evidence="1" id="KW-1133">Transmembrane helix</keyword>
<dbReference type="EMBL" id="DSTX01000001">
    <property type="protein sequence ID" value="HFK19856.1"/>
    <property type="molecule type" value="Genomic_DNA"/>
</dbReference>
<sequence length="298" mass="33995">MEGIGILIGCTLLFFILPSLYFAYKLAYPKISSLTLSPKSLGLEFYEKKISYDNSGIDAWYFPADSDYVTIMIPGFGIDKTYLIKLIKPLHEAKINLLVTDFQLQSNINTKTLCTFGLNESAIILNIIRWIKSQNNFKNKKISIVSFSIGASAAFIASTKNEPIDALIMDSAIYDVKAILKVALQRMFGMIGFLFFPITMYFFKLFIKHDPNEINLMNYVSFSKAKKVLIIHSKKDTVSNWHLAEEFFKKMLIKKEIWLTESDHTQTFFDLPSGYVSRVCATIKDCENKGDVDEVIKK</sequence>
<evidence type="ECO:0000256" key="1">
    <source>
        <dbReference type="SAM" id="Phobius"/>
    </source>
</evidence>
<feature type="transmembrane region" description="Helical" evidence="1">
    <location>
        <begin position="187"/>
        <end position="207"/>
    </location>
</feature>
<keyword evidence="1" id="KW-0812">Transmembrane</keyword>
<evidence type="ECO:0008006" key="3">
    <source>
        <dbReference type="Google" id="ProtNLM"/>
    </source>
</evidence>
<feature type="transmembrane region" description="Helical" evidence="1">
    <location>
        <begin position="142"/>
        <end position="159"/>
    </location>
</feature>